<gene>
    <name evidence="14" type="primary">mycP</name>
    <name evidence="14" type="ORF">FL583_17580</name>
</gene>
<evidence type="ECO:0000256" key="12">
    <source>
        <dbReference type="SAM" id="Phobius"/>
    </source>
</evidence>
<name>A0A545AR75_9ACTN</name>
<dbReference type="AlphaFoldDB" id="A0A545AR75"/>
<feature type="region of interest" description="Disordered" evidence="11">
    <location>
        <begin position="388"/>
        <end position="427"/>
    </location>
</feature>
<keyword evidence="8 12" id="KW-1133">Transmembrane helix</keyword>
<dbReference type="Pfam" id="PF00082">
    <property type="entry name" value="Peptidase_S8"/>
    <property type="match status" value="1"/>
</dbReference>
<comment type="subcellular location">
    <subcellularLocation>
        <location evidence="1">Cell membrane</location>
        <topology evidence="1">Single-pass membrane protein</topology>
    </subcellularLocation>
</comment>
<dbReference type="Proteomes" id="UP000317982">
    <property type="component" value="Unassembled WGS sequence"/>
</dbReference>
<evidence type="ECO:0000256" key="4">
    <source>
        <dbReference type="ARBA" id="ARBA00022670"/>
    </source>
</evidence>
<dbReference type="GO" id="GO:0006508">
    <property type="term" value="P:proteolysis"/>
    <property type="evidence" value="ECO:0007669"/>
    <property type="project" value="UniProtKB-KW"/>
</dbReference>
<sequence>MLSIPANTQLASSVYGAARVPEPVCPLRAVRACRDKRGTRCSFAVPCQTTDTTPSAEIPVRDRDRGLRLAAFVLAAVTALVGVPTAPAAADTVRDQQWQLSFLQASSAWRYSAGKGVTVAVIDSGVDATHPDLVGQVLPGTDFVDGTTDGRSDVVGHGTAVAAFIAGHDDPDGVVGLAYQAKILPIRVLDPKNEYDSATTVAKAVRWAVDHGADVINLSLGSADTAKVLTDAIDYAFAKDVVVVACDGNLSNDRGAKVWHPAREPGVIAVSGLLRTGAFWTGSLQGPETVLAAPATELTAAGLDHGYWRVQGTSFGAPMVSASAALLRSRYPKMSAANVINRLITTADDEGPAGRDSEYGYGVVDPVAALTDSVPSVTKNPLLAAPVVNSNQGGSAPTAAPVPSTDPSAVKAPGPAAPSPEPSGTALAGQLDSLRTRALFVGGGIAAVLLLGLGGLLALVLLSSRTPRHGRKGWDLPPD</sequence>
<dbReference type="InterPro" id="IPR000209">
    <property type="entry name" value="Peptidase_S8/S53_dom"/>
</dbReference>
<reference evidence="14 15" key="1">
    <citation type="submission" date="2019-07" db="EMBL/GenBank/DDBJ databases">
        <title>Cryptosporangium phraense sp. nov., isolated from plant litter.</title>
        <authorList>
            <person name="Suriyachadkun C."/>
        </authorList>
    </citation>
    <scope>NUCLEOTIDE SEQUENCE [LARGE SCALE GENOMIC DNA]</scope>
    <source>
        <strain evidence="14 15">A-T 5661</strain>
    </source>
</reference>
<protein>
    <submittedName>
        <fullName evidence="14">Type VII secretion-associated serine protease mycosin</fullName>
    </submittedName>
</protein>
<dbReference type="InterPro" id="IPR036852">
    <property type="entry name" value="Peptidase_S8/S53_dom_sf"/>
</dbReference>
<dbReference type="OrthoDB" id="9798386at2"/>
<keyword evidence="9 12" id="KW-0472">Membrane</keyword>
<comment type="caution">
    <text evidence="14">The sequence shown here is derived from an EMBL/GenBank/DDBJ whole genome shotgun (WGS) entry which is preliminary data.</text>
</comment>
<dbReference type="PANTHER" id="PTHR43806">
    <property type="entry name" value="PEPTIDASE S8"/>
    <property type="match status" value="1"/>
</dbReference>
<accession>A0A545AR75</accession>
<dbReference type="PRINTS" id="PR00723">
    <property type="entry name" value="SUBTILISIN"/>
</dbReference>
<dbReference type="PROSITE" id="PS00136">
    <property type="entry name" value="SUBTILASE_ASP"/>
    <property type="match status" value="1"/>
</dbReference>
<evidence type="ECO:0000256" key="3">
    <source>
        <dbReference type="ARBA" id="ARBA00022475"/>
    </source>
</evidence>
<organism evidence="14 15">
    <name type="scientific">Cryptosporangium phraense</name>
    <dbReference type="NCBI Taxonomy" id="2593070"/>
    <lineage>
        <taxon>Bacteria</taxon>
        <taxon>Bacillati</taxon>
        <taxon>Actinomycetota</taxon>
        <taxon>Actinomycetes</taxon>
        <taxon>Cryptosporangiales</taxon>
        <taxon>Cryptosporangiaceae</taxon>
        <taxon>Cryptosporangium</taxon>
    </lineage>
</organism>
<evidence type="ECO:0000313" key="14">
    <source>
        <dbReference type="EMBL" id="TQS43836.1"/>
    </source>
</evidence>
<keyword evidence="7 10" id="KW-0720">Serine protease</keyword>
<dbReference type="InterPro" id="IPR015500">
    <property type="entry name" value="Peptidase_S8_subtilisin-rel"/>
</dbReference>
<keyword evidence="15" id="KW-1185">Reference proteome</keyword>
<dbReference type="EMBL" id="VIRS01000011">
    <property type="protein sequence ID" value="TQS43836.1"/>
    <property type="molecule type" value="Genomic_DNA"/>
</dbReference>
<keyword evidence="3" id="KW-1003">Cell membrane</keyword>
<feature type="active site" description="Charge relay system" evidence="10">
    <location>
        <position position="314"/>
    </location>
</feature>
<dbReference type="InterPro" id="IPR023834">
    <property type="entry name" value="T7SS_pept_S8A_mycosin"/>
</dbReference>
<keyword evidence="5 12" id="KW-0812">Transmembrane</keyword>
<dbReference type="InParanoid" id="A0A545AR75"/>
<dbReference type="PROSITE" id="PS51892">
    <property type="entry name" value="SUBTILASE"/>
    <property type="match status" value="1"/>
</dbReference>
<keyword evidence="4 10" id="KW-0645">Protease</keyword>
<dbReference type="NCBIfam" id="TIGR03921">
    <property type="entry name" value="T7SS_mycosin"/>
    <property type="match status" value="1"/>
</dbReference>
<feature type="transmembrane region" description="Helical" evidence="12">
    <location>
        <begin position="438"/>
        <end position="462"/>
    </location>
</feature>
<evidence type="ECO:0000256" key="11">
    <source>
        <dbReference type="SAM" id="MobiDB-lite"/>
    </source>
</evidence>
<dbReference type="GO" id="GO:0004252">
    <property type="term" value="F:serine-type endopeptidase activity"/>
    <property type="evidence" value="ECO:0007669"/>
    <property type="project" value="UniProtKB-UniRule"/>
</dbReference>
<feature type="active site" description="Charge relay system" evidence="10">
    <location>
        <position position="157"/>
    </location>
</feature>
<feature type="active site" description="Charge relay system" evidence="10">
    <location>
        <position position="123"/>
    </location>
</feature>
<dbReference type="Gene3D" id="3.40.50.200">
    <property type="entry name" value="Peptidase S8/S53 domain"/>
    <property type="match status" value="1"/>
</dbReference>
<feature type="domain" description="Peptidase S8/S53" evidence="13">
    <location>
        <begin position="114"/>
        <end position="362"/>
    </location>
</feature>
<comment type="similarity">
    <text evidence="2 10">Belongs to the peptidase S8 family.</text>
</comment>
<dbReference type="SUPFAM" id="SSF52743">
    <property type="entry name" value="Subtilisin-like"/>
    <property type="match status" value="1"/>
</dbReference>
<evidence type="ECO:0000256" key="5">
    <source>
        <dbReference type="ARBA" id="ARBA00022692"/>
    </source>
</evidence>
<evidence type="ECO:0000256" key="2">
    <source>
        <dbReference type="ARBA" id="ARBA00011073"/>
    </source>
</evidence>
<dbReference type="InterPro" id="IPR050131">
    <property type="entry name" value="Peptidase_S8_subtilisin-like"/>
</dbReference>
<dbReference type="GO" id="GO:0005886">
    <property type="term" value="C:plasma membrane"/>
    <property type="evidence" value="ECO:0007669"/>
    <property type="project" value="UniProtKB-SubCell"/>
</dbReference>
<dbReference type="InterPro" id="IPR023827">
    <property type="entry name" value="Peptidase_S8_Asp-AS"/>
</dbReference>
<evidence type="ECO:0000256" key="9">
    <source>
        <dbReference type="ARBA" id="ARBA00023136"/>
    </source>
</evidence>
<evidence type="ECO:0000256" key="6">
    <source>
        <dbReference type="ARBA" id="ARBA00022801"/>
    </source>
</evidence>
<evidence type="ECO:0000256" key="1">
    <source>
        <dbReference type="ARBA" id="ARBA00004162"/>
    </source>
</evidence>
<dbReference type="PANTHER" id="PTHR43806:SF11">
    <property type="entry name" value="CEREVISIN-RELATED"/>
    <property type="match status" value="1"/>
</dbReference>
<keyword evidence="6 10" id="KW-0378">Hydrolase</keyword>
<proteinExistence type="inferred from homology"/>
<evidence type="ECO:0000256" key="7">
    <source>
        <dbReference type="ARBA" id="ARBA00022825"/>
    </source>
</evidence>
<evidence type="ECO:0000256" key="10">
    <source>
        <dbReference type="PROSITE-ProRule" id="PRU01240"/>
    </source>
</evidence>
<evidence type="ECO:0000256" key="8">
    <source>
        <dbReference type="ARBA" id="ARBA00022989"/>
    </source>
</evidence>
<evidence type="ECO:0000313" key="15">
    <source>
        <dbReference type="Proteomes" id="UP000317982"/>
    </source>
</evidence>
<evidence type="ECO:0000259" key="13">
    <source>
        <dbReference type="Pfam" id="PF00082"/>
    </source>
</evidence>